<keyword evidence="2" id="KW-0472">Membrane</keyword>
<evidence type="ECO:0000256" key="2">
    <source>
        <dbReference type="SAM" id="Phobius"/>
    </source>
</evidence>
<feature type="transmembrane region" description="Helical" evidence="2">
    <location>
        <begin position="31"/>
        <end position="63"/>
    </location>
</feature>
<dbReference type="Gene3D" id="3.40.50.300">
    <property type="entry name" value="P-loop containing nucleotide triphosphate hydrolases"/>
    <property type="match status" value="1"/>
</dbReference>
<keyword evidence="4" id="KW-1185">Reference proteome</keyword>
<organism evidence="3 4">
    <name type="scientific">Fragilariopsis cylindrus CCMP1102</name>
    <dbReference type="NCBI Taxonomy" id="635003"/>
    <lineage>
        <taxon>Eukaryota</taxon>
        <taxon>Sar</taxon>
        <taxon>Stramenopiles</taxon>
        <taxon>Ochrophyta</taxon>
        <taxon>Bacillariophyta</taxon>
        <taxon>Bacillariophyceae</taxon>
        <taxon>Bacillariophycidae</taxon>
        <taxon>Bacillariales</taxon>
        <taxon>Bacillariaceae</taxon>
        <taxon>Fragilariopsis</taxon>
    </lineage>
</organism>
<dbReference type="OrthoDB" id="38641at2759"/>
<proteinExistence type="predicted"/>
<evidence type="ECO:0000256" key="1">
    <source>
        <dbReference type="SAM" id="MobiDB-lite"/>
    </source>
</evidence>
<dbReference type="KEGG" id="fcy:FRACYDRAFT_275679"/>
<dbReference type="EMBL" id="KV784359">
    <property type="protein sequence ID" value="OEU15465.1"/>
    <property type="molecule type" value="Genomic_DNA"/>
</dbReference>
<evidence type="ECO:0008006" key="5">
    <source>
        <dbReference type="Google" id="ProtNLM"/>
    </source>
</evidence>
<evidence type="ECO:0000313" key="4">
    <source>
        <dbReference type="Proteomes" id="UP000095751"/>
    </source>
</evidence>
<keyword evidence="2" id="KW-1133">Transmembrane helix</keyword>
<dbReference type="InParanoid" id="A0A1E7FBN7"/>
<dbReference type="Proteomes" id="UP000095751">
    <property type="component" value="Unassembled WGS sequence"/>
</dbReference>
<reference evidence="3 4" key="1">
    <citation type="submission" date="2016-09" db="EMBL/GenBank/DDBJ databases">
        <title>Extensive genetic diversity and differential bi-allelic expression allows diatom success in the polar Southern Ocean.</title>
        <authorList>
            <consortium name="DOE Joint Genome Institute"/>
            <person name="Mock T."/>
            <person name="Otillar R.P."/>
            <person name="Strauss J."/>
            <person name="Dupont C."/>
            <person name="Frickenhaus S."/>
            <person name="Maumus F."/>
            <person name="Mcmullan M."/>
            <person name="Sanges R."/>
            <person name="Schmutz J."/>
            <person name="Toseland A."/>
            <person name="Valas R."/>
            <person name="Veluchamy A."/>
            <person name="Ward B.J."/>
            <person name="Allen A."/>
            <person name="Barry K."/>
            <person name="Falciatore A."/>
            <person name="Ferrante M."/>
            <person name="Fortunato A.E."/>
            <person name="Gloeckner G."/>
            <person name="Gruber A."/>
            <person name="Hipkin R."/>
            <person name="Janech M."/>
            <person name="Kroth P."/>
            <person name="Leese F."/>
            <person name="Lindquist E."/>
            <person name="Lyon B.R."/>
            <person name="Martin J."/>
            <person name="Mayer C."/>
            <person name="Parker M."/>
            <person name="Quesneville H."/>
            <person name="Raymond J."/>
            <person name="Uhlig C."/>
            <person name="Valentin K.U."/>
            <person name="Worden A.Z."/>
            <person name="Armbrust E.V."/>
            <person name="Bowler C."/>
            <person name="Green B."/>
            <person name="Moulton V."/>
            <person name="Van Oosterhout C."/>
            <person name="Grigoriev I."/>
        </authorList>
    </citation>
    <scope>NUCLEOTIDE SEQUENCE [LARGE SCALE GENOMIC DNA]</scope>
    <source>
        <strain evidence="3 4">CCMP1102</strain>
    </source>
</reference>
<dbReference type="AlphaFoldDB" id="A0A1E7FBN7"/>
<sequence>MDGPNNTDNSRTDKTRRRRRNKSNKYEQQRFANYLVFGFQSTLCLALFTVCYVLILVILWPLLQASTPTSMPDETPRDYIHHMHVPPSLKEIAHVPGQKKIKEVTSNLRKKLVQFRQGRGVTDENLLDLAVAEFEVIEKEKEAKEKAQQAEAIQRLDAAAVANQNLPVVAGNHHNGFIVLGMHRSGTSMLSGLLHESAGYKVGGPLIGSAPDNEKGFYERVDVVLQNDEFMKGQSIWWAGKYGSYDWELALKDKESGKVPFKEGERALKFLNNPTNSPWMQKDPRMCITLKTWLKLINSEPAIVFTYRHPLEVALSINKRDDTIPLEAGFRMWIIYNMRAIQNSQGLCTVRSSNDAILEDPLHEVQRISDELTKTCGVPAPPQRITQEEIEKLIDPKLQHNKKKRADEEKEVIKAFNNGKCIVYGYDSKHNKESPAYKLEYDMYLKAMEVYCDFQSGAAYKDDYVWKGL</sequence>
<dbReference type="InterPro" id="IPR027417">
    <property type="entry name" value="P-loop_NTPase"/>
</dbReference>
<dbReference type="SUPFAM" id="SSF52540">
    <property type="entry name" value="P-loop containing nucleoside triphosphate hydrolases"/>
    <property type="match status" value="1"/>
</dbReference>
<feature type="compositionally biased region" description="Basic residues" evidence="1">
    <location>
        <begin position="14"/>
        <end position="23"/>
    </location>
</feature>
<keyword evidence="2" id="KW-0812">Transmembrane</keyword>
<name>A0A1E7FBN7_9STRA</name>
<protein>
    <recommendedName>
        <fullName evidence="5">P-loop containing nucleoside triphosphate hydrolase protein</fullName>
    </recommendedName>
</protein>
<accession>A0A1E7FBN7</accession>
<evidence type="ECO:0000313" key="3">
    <source>
        <dbReference type="EMBL" id="OEU15465.1"/>
    </source>
</evidence>
<gene>
    <name evidence="3" type="ORF">FRACYDRAFT_275679</name>
</gene>
<feature type="region of interest" description="Disordered" evidence="1">
    <location>
        <begin position="1"/>
        <end position="25"/>
    </location>
</feature>